<protein>
    <submittedName>
        <fullName evidence="1">Uncharacterized protein</fullName>
    </submittedName>
</protein>
<dbReference type="EMBL" id="PUIV01000006">
    <property type="protein sequence ID" value="PWB94635.1"/>
    <property type="molecule type" value="Genomic_DNA"/>
</dbReference>
<gene>
    <name evidence="1" type="ORF">C5689_06115</name>
</gene>
<organism evidence="1 2">
    <name type="scientific">Methylosinus sporium</name>
    <dbReference type="NCBI Taxonomy" id="428"/>
    <lineage>
        <taxon>Bacteria</taxon>
        <taxon>Pseudomonadati</taxon>
        <taxon>Pseudomonadota</taxon>
        <taxon>Alphaproteobacteria</taxon>
        <taxon>Hyphomicrobiales</taxon>
        <taxon>Methylocystaceae</taxon>
        <taxon>Methylosinus</taxon>
    </lineage>
</organism>
<sequence>MSKKRLHNTAAEHGDPFPYKGPLRRIDGRAPFNHYLWPLHDDWFWAYNDLGRRFSSTWNFSVVALADGRWIVEGFVKDDESAMEFFRSRETALRTAAARLIRMIRRARRWTGHNHVSAKDYPLLIAWTLEMVGRPARKVFIAPPPPPPPLPPPTTLLEIMERAP</sequence>
<proteinExistence type="predicted"/>
<evidence type="ECO:0000313" key="2">
    <source>
        <dbReference type="Proteomes" id="UP000245137"/>
    </source>
</evidence>
<reference evidence="1 2" key="1">
    <citation type="journal article" date="2018" name="Appl. Microbiol. Biotechnol.">
        <title>Co-cultivation of the strictly anaerobic methanogen Methanosarcina barkeri with aerobic methanotrophs in an oxygen-limited membrane bioreactor.</title>
        <authorList>
            <person name="In 't Zandt M.H."/>
            <person name="van den Bosch T.J.M."/>
            <person name="Rijkers R."/>
            <person name="van Kessel M.A.H.J."/>
            <person name="Jetten M.S.M."/>
            <person name="Welte C.U."/>
        </authorList>
    </citation>
    <scope>NUCLEOTIDE SEQUENCE [LARGE SCALE GENOMIC DNA]</scope>
    <source>
        <strain evidence="1 2">DSM 17706</strain>
    </source>
</reference>
<dbReference type="RefSeq" id="WP_108916388.1">
    <property type="nucleotide sequence ID" value="NZ_BGJY01000018.1"/>
</dbReference>
<dbReference type="AlphaFoldDB" id="A0A2U1SSQ3"/>
<name>A0A2U1SSQ3_METSR</name>
<comment type="caution">
    <text evidence="1">The sequence shown here is derived from an EMBL/GenBank/DDBJ whole genome shotgun (WGS) entry which is preliminary data.</text>
</comment>
<dbReference type="Proteomes" id="UP000245137">
    <property type="component" value="Unassembled WGS sequence"/>
</dbReference>
<accession>A0A2U1SSQ3</accession>
<evidence type="ECO:0000313" key="1">
    <source>
        <dbReference type="EMBL" id="PWB94635.1"/>
    </source>
</evidence>
<keyword evidence="2" id="KW-1185">Reference proteome</keyword>